<dbReference type="SUPFAM" id="SSF55729">
    <property type="entry name" value="Acyl-CoA N-acyltransferases (Nat)"/>
    <property type="match status" value="1"/>
</dbReference>
<reference evidence="2" key="1">
    <citation type="submission" date="2020-10" db="EMBL/GenBank/DDBJ databases">
        <title>Ca. Dormibacterota MAGs.</title>
        <authorList>
            <person name="Montgomery K."/>
        </authorList>
    </citation>
    <scope>NUCLEOTIDE SEQUENCE [LARGE SCALE GENOMIC DNA]</scope>
    <source>
        <strain evidence="2">SC8812_S17_10</strain>
    </source>
</reference>
<dbReference type="EMBL" id="JAEKNR010000175">
    <property type="protein sequence ID" value="MBJ7599824.1"/>
    <property type="molecule type" value="Genomic_DNA"/>
</dbReference>
<dbReference type="InterPro" id="IPR016181">
    <property type="entry name" value="Acyl_CoA_acyltransferase"/>
</dbReference>
<dbReference type="CDD" id="cd04301">
    <property type="entry name" value="NAT_SF"/>
    <property type="match status" value="1"/>
</dbReference>
<accession>A0A934NAJ1</accession>
<feature type="domain" description="N-acetyltransferase" evidence="1">
    <location>
        <begin position="19"/>
        <end position="174"/>
    </location>
</feature>
<organism evidence="2 3">
    <name type="scientific">Candidatus Nephthysia bennettiae</name>
    <dbReference type="NCBI Taxonomy" id="3127016"/>
    <lineage>
        <taxon>Bacteria</taxon>
        <taxon>Bacillati</taxon>
        <taxon>Candidatus Dormiibacterota</taxon>
        <taxon>Candidatus Dormibacteria</taxon>
        <taxon>Candidatus Dormibacterales</taxon>
        <taxon>Candidatus Dormibacteraceae</taxon>
        <taxon>Candidatus Nephthysia</taxon>
    </lineage>
</organism>
<comment type="caution">
    <text evidence="2">The sequence shown here is derived from an EMBL/GenBank/DDBJ whole genome shotgun (WGS) entry which is preliminary data.</text>
</comment>
<dbReference type="GO" id="GO:0016747">
    <property type="term" value="F:acyltransferase activity, transferring groups other than amino-acyl groups"/>
    <property type="evidence" value="ECO:0007669"/>
    <property type="project" value="InterPro"/>
</dbReference>
<dbReference type="InterPro" id="IPR000182">
    <property type="entry name" value="GNAT_dom"/>
</dbReference>
<evidence type="ECO:0000259" key="1">
    <source>
        <dbReference type="PROSITE" id="PS51186"/>
    </source>
</evidence>
<gene>
    <name evidence="2" type="ORF">JF922_17320</name>
</gene>
<dbReference type="PROSITE" id="PS51186">
    <property type="entry name" value="GNAT"/>
    <property type="match status" value="1"/>
</dbReference>
<dbReference type="Proteomes" id="UP000612893">
    <property type="component" value="Unassembled WGS sequence"/>
</dbReference>
<evidence type="ECO:0000313" key="3">
    <source>
        <dbReference type="Proteomes" id="UP000612893"/>
    </source>
</evidence>
<dbReference type="AlphaFoldDB" id="A0A934NAJ1"/>
<dbReference type="Pfam" id="PF00583">
    <property type="entry name" value="Acetyltransf_1"/>
    <property type="match status" value="1"/>
</dbReference>
<keyword evidence="3" id="KW-1185">Reference proteome</keyword>
<name>A0A934NAJ1_9BACT</name>
<evidence type="ECO:0000313" key="2">
    <source>
        <dbReference type="EMBL" id="MBJ7599824.1"/>
    </source>
</evidence>
<protein>
    <submittedName>
        <fullName evidence="2">GNAT family N-acetyltransferase</fullName>
    </submittedName>
</protein>
<dbReference type="Gene3D" id="3.40.630.30">
    <property type="match status" value="1"/>
</dbReference>
<sequence length="174" mass="19847">MGPDTAYDQELELEDGLRLHVRPIRPEDEMLLHEAFARMSERSVYFRFFSPLKRLPEQMARELARVDYDQRFALVATTHLPDGKEHIVGVARYDRAPGTDTAEVALAVVDDQQRRGVGAGLLSLLCQVAREHGIRHFSLIVLPENQSMLALLRRLGWIHQARLKGGVYEITFDV</sequence>
<proteinExistence type="predicted"/>
<dbReference type="RefSeq" id="WP_338203448.1">
    <property type="nucleotide sequence ID" value="NZ_JAEKNR010000175.1"/>
</dbReference>